<dbReference type="Pfam" id="PF02653">
    <property type="entry name" value="BPD_transp_2"/>
    <property type="match status" value="1"/>
</dbReference>
<keyword evidence="5" id="KW-0997">Cell inner membrane</keyword>
<feature type="transmembrane region" description="Helical" evidence="9">
    <location>
        <begin position="110"/>
        <end position="129"/>
    </location>
</feature>
<evidence type="ECO:0000256" key="1">
    <source>
        <dbReference type="ARBA" id="ARBA00004429"/>
    </source>
</evidence>
<evidence type="ECO:0000256" key="6">
    <source>
        <dbReference type="ARBA" id="ARBA00022692"/>
    </source>
</evidence>
<comment type="caution">
    <text evidence="10">The sequence shown here is derived from an EMBL/GenBank/DDBJ whole genome shotgun (WGS) entry which is preliminary data.</text>
</comment>
<feature type="transmembrane region" description="Helical" evidence="9">
    <location>
        <begin position="27"/>
        <end position="51"/>
    </location>
</feature>
<dbReference type="Proteomes" id="UP000193558">
    <property type="component" value="Unassembled WGS sequence"/>
</dbReference>
<feature type="transmembrane region" description="Helical" evidence="9">
    <location>
        <begin position="223"/>
        <end position="242"/>
    </location>
</feature>
<dbReference type="EMBL" id="MLFR01000001">
    <property type="protein sequence ID" value="ORM71548.1"/>
    <property type="molecule type" value="Genomic_DNA"/>
</dbReference>
<dbReference type="PANTHER" id="PTHR32196">
    <property type="entry name" value="ABC TRANSPORTER PERMEASE PROTEIN YPHD-RELATED-RELATED"/>
    <property type="match status" value="1"/>
</dbReference>
<dbReference type="AlphaFoldDB" id="A0A1X1D4F1"/>
<feature type="transmembrane region" description="Helical" evidence="9">
    <location>
        <begin position="173"/>
        <end position="192"/>
    </location>
</feature>
<name>A0A1X1D4F1_9GAMM</name>
<dbReference type="OrthoDB" id="5422926at2"/>
<evidence type="ECO:0000256" key="3">
    <source>
        <dbReference type="ARBA" id="ARBA00022448"/>
    </source>
</evidence>
<feature type="transmembrane region" description="Helical" evidence="9">
    <location>
        <begin position="277"/>
        <end position="294"/>
    </location>
</feature>
<dbReference type="GO" id="GO:0005886">
    <property type="term" value="C:plasma membrane"/>
    <property type="evidence" value="ECO:0007669"/>
    <property type="project" value="UniProtKB-SubCell"/>
</dbReference>
<accession>A0A1X1D4F1</accession>
<dbReference type="GO" id="GO:0022857">
    <property type="term" value="F:transmembrane transporter activity"/>
    <property type="evidence" value="ECO:0007669"/>
    <property type="project" value="InterPro"/>
</dbReference>
<dbReference type="RefSeq" id="WP_084931119.1">
    <property type="nucleotide sequence ID" value="NZ_MLFR01000001.1"/>
</dbReference>
<evidence type="ECO:0000256" key="9">
    <source>
        <dbReference type="SAM" id="Phobius"/>
    </source>
</evidence>
<feature type="transmembrane region" description="Helical" evidence="9">
    <location>
        <begin position="135"/>
        <end position="152"/>
    </location>
</feature>
<keyword evidence="7 9" id="KW-1133">Transmembrane helix</keyword>
<sequence length="326" mass="34099">MNSTLLNKKETLSLHRPLGESMLKKLFSAWALVLIWIAMAIVASIISPVFLTSINITNILNQASILGILACAQFLVVLIGGFDLSVAAILALSSVIFASAVPVSTGLGMMLGCLAGAALGLLSGIAVTWGRVPPMIATLSVMGIARGMAFVVSEKSVAVPMAKLASYKFSFSVLSLPVLTWLIAAVVLYWMLSSLRFGRNLYAIGGNERAAGLAGIGVRTHKIIVYTLAGALSGLAGLMLVVRTSSGVPHVGQGWELDSIAAIVIGGARLFGGEGNILKAMMGVIIYQTIANVMNLASLDPFYQDIVKALVIIIVVGATVMRAEKV</sequence>
<comment type="subcellular location">
    <subcellularLocation>
        <location evidence="1">Cell inner membrane</location>
        <topology evidence="1">Multi-pass membrane protein</topology>
    </subcellularLocation>
</comment>
<organism evidence="10 11">
    <name type="scientific">Pantoea rwandensis</name>
    <dbReference type="NCBI Taxonomy" id="1076550"/>
    <lineage>
        <taxon>Bacteria</taxon>
        <taxon>Pseudomonadati</taxon>
        <taxon>Pseudomonadota</taxon>
        <taxon>Gammaproteobacteria</taxon>
        <taxon>Enterobacterales</taxon>
        <taxon>Erwiniaceae</taxon>
        <taxon>Pantoea</taxon>
    </lineage>
</organism>
<evidence type="ECO:0000313" key="11">
    <source>
        <dbReference type="Proteomes" id="UP000193558"/>
    </source>
</evidence>
<evidence type="ECO:0008006" key="12">
    <source>
        <dbReference type="Google" id="ProtNLM"/>
    </source>
</evidence>
<feature type="transmembrane region" description="Helical" evidence="9">
    <location>
        <begin position="306"/>
        <end position="323"/>
    </location>
</feature>
<keyword evidence="6 9" id="KW-0812">Transmembrane</keyword>
<comment type="similarity">
    <text evidence="2">Belongs to the binding-protein-dependent transport system permease family. AraH/RbsC subfamily.</text>
</comment>
<proteinExistence type="inferred from homology"/>
<evidence type="ECO:0000256" key="5">
    <source>
        <dbReference type="ARBA" id="ARBA00022519"/>
    </source>
</evidence>
<feature type="transmembrane region" description="Helical" evidence="9">
    <location>
        <begin position="86"/>
        <end position="103"/>
    </location>
</feature>
<evidence type="ECO:0000256" key="7">
    <source>
        <dbReference type="ARBA" id="ARBA00022989"/>
    </source>
</evidence>
<protein>
    <recommendedName>
        <fullName evidence="12">Ribose ABC transporter permease</fullName>
    </recommendedName>
</protein>
<keyword evidence="8 9" id="KW-0472">Membrane</keyword>
<evidence type="ECO:0000256" key="4">
    <source>
        <dbReference type="ARBA" id="ARBA00022475"/>
    </source>
</evidence>
<evidence type="ECO:0000313" key="10">
    <source>
        <dbReference type="EMBL" id="ORM71548.1"/>
    </source>
</evidence>
<evidence type="ECO:0000256" key="2">
    <source>
        <dbReference type="ARBA" id="ARBA00007942"/>
    </source>
</evidence>
<keyword evidence="3" id="KW-0813">Transport</keyword>
<evidence type="ECO:0000256" key="8">
    <source>
        <dbReference type="ARBA" id="ARBA00023136"/>
    </source>
</evidence>
<dbReference type="CDD" id="cd06579">
    <property type="entry name" value="TM_PBP1_transp_AraH_like"/>
    <property type="match status" value="1"/>
</dbReference>
<gene>
    <name evidence="10" type="ORF">HA51_00240</name>
</gene>
<reference evidence="10 11" key="1">
    <citation type="journal article" date="2017" name="Antonie Van Leeuwenhoek">
        <title>Phylogenomic resolution of the bacterial genus Pantoea and its relationship with Erwinia and Tatumella.</title>
        <authorList>
            <person name="Palmer M."/>
            <person name="Steenkamp E.T."/>
            <person name="Coetzee M.P."/>
            <person name="Chan W.Y."/>
            <person name="van Zyl E."/>
            <person name="De Maayer P."/>
            <person name="Coutinho T.A."/>
            <person name="Blom J."/>
            <person name="Smits T.H."/>
            <person name="Duffy B."/>
            <person name="Venter S.N."/>
        </authorList>
    </citation>
    <scope>NUCLEOTIDE SEQUENCE [LARGE SCALE GENOMIC DNA]</scope>
    <source>
        <strain evidence="10 11">LMG 26275</strain>
    </source>
</reference>
<dbReference type="PANTHER" id="PTHR32196:SF21">
    <property type="entry name" value="ABC TRANSPORTER PERMEASE PROTEIN YPHD-RELATED"/>
    <property type="match status" value="1"/>
</dbReference>
<keyword evidence="4" id="KW-1003">Cell membrane</keyword>
<dbReference type="InterPro" id="IPR001851">
    <property type="entry name" value="ABC_transp_permease"/>
</dbReference>